<dbReference type="InterPro" id="IPR036322">
    <property type="entry name" value="WD40_repeat_dom_sf"/>
</dbReference>
<evidence type="ECO:0000256" key="3">
    <source>
        <dbReference type="PROSITE-ProRule" id="PRU00221"/>
    </source>
</evidence>
<dbReference type="InterPro" id="IPR001680">
    <property type="entry name" value="WD40_rpt"/>
</dbReference>
<dbReference type="VEuPathDB" id="FungiDB:H257_06852"/>
<accession>A0A396ZUM5</accession>
<dbReference type="SUPFAM" id="SSF51316">
    <property type="entry name" value="Mss4-like"/>
    <property type="match status" value="1"/>
</dbReference>
<dbReference type="Gene3D" id="3.90.1590.10">
    <property type="entry name" value="glutathione-dependent formaldehyde- activating enzyme (gfa)"/>
    <property type="match status" value="1"/>
</dbReference>
<feature type="domain" description="WD repeat-containing protein 54 beta-propeller" evidence="4">
    <location>
        <begin position="94"/>
        <end position="322"/>
    </location>
</feature>
<keyword evidence="1 3" id="KW-0853">WD repeat</keyword>
<evidence type="ECO:0000256" key="1">
    <source>
        <dbReference type="ARBA" id="ARBA00022574"/>
    </source>
</evidence>
<evidence type="ECO:0000313" key="6">
    <source>
        <dbReference type="Proteomes" id="UP000266239"/>
    </source>
</evidence>
<feature type="repeat" description="WD" evidence="3">
    <location>
        <begin position="143"/>
        <end position="187"/>
    </location>
</feature>
<gene>
    <name evidence="5" type="ORF">DYB25_008008</name>
</gene>
<evidence type="ECO:0000259" key="4">
    <source>
        <dbReference type="Pfam" id="PF21031"/>
    </source>
</evidence>
<dbReference type="VEuPathDB" id="FungiDB:H257_06853"/>
<dbReference type="GO" id="GO:0005656">
    <property type="term" value="C:nuclear pre-replicative complex"/>
    <property type="evidence" value="ECO:0007669"/>
    <property type="project" value="TreeGrafter"/>
</dbReference>
<dbReference type="GO" id="GO:0006261">
    <property type="term" value="P:DNA-templated DNA replication"/>
    <property type="evidence" value="ECO:0007669"/>
    <property type="project" value="TreeGrafter"/>
</dbReference>
<proteinExistence type="predicted"/>
<dbReference type="SUPFAM" id="SSF50978">
    <property type="entry name" value="WD40 repeat-like"/>
    <property type="match status" value="1"/>
</dbReference>
<reference evidence="5 6" key="1">
    <citation type="submission" date="2018-08" db="EMBL/GenBank/DDBJ databases">
        <title>Aphanomyces genome sequencing and annotation.</title>
        <authorList>
            <person name="Minardi D."/>
            <person name="Oidtmann B."/>
            <person name="Van Der Giezen M."/>
            <person name="Studholme D.J."/>
        </authorList>
    </citation>
    <scope>NUCLEOTIDE SEQUENCE [LARGE SCALE GENOMIC DNA]</scope>
    <source>
        <strain evidence="5 6">Yx</strain>
    </source>
</reference>
<dbReference type="InterPro" id="IPR049546">
    <property type="entry name" value="WDR54_beta_prop"/>
</dbReference>
<dbReference type="PANTHER" id="PTHR18763:SF0">
    <property type="entry name" value="WD REPEAT-CONTAINING PROTEIN 18"/>
    <property type="match status" value="1"/>
</dbReference>
<dbReference type="GO" id="GO:0120330">
    <property type="term" value="C:rixosome complex"/>
    <property type="evidence" value="ECO:0007669"/>
    <property type="project" value="TreeGrafter"/>
</dbReference>
<dbReference type="Gene3D" id="2.130.10.10">
    <property type="entry name" value="YVTN repeat-like/Quinoprotein amine dehydrogenase"/>
    <property type="match status" value="1"/>
</dbReference>
<comment type="caution">
    <text evidence="5">The sequence shown here is derived from an EMBL/GenBank/DDBJ whole genome shotgun (WGS) entry which is preliminary data.</text>
</comment>
<dbReference type="AlphaFoldDB" id="A0A396ZUM5"/>
<dbReference type="InterPro" id="IPR046149">
    <property type="entry name" value="DUF6151"/>
</dbReference>
<name>A0A396ZUM5_APHAT</name>
<dbReference type="Proteomes" id="UP000266239">
    <property type="component" value="Unassembled WGS sequence"/>
</dbReference>
<dbReference type="Pfam" id="PF19648">
    <property type="entry name" value="DUF6151"/>
    <property type="match status" value="1"/>
</dbReference>
<dbReference type="InterPro" id="IPR015943">
    <property type="entry name" value="WD40/YVTN_repeat-like_dom_sf"/>
</dbReference>
<protein>
    <recommendedName>
        <fullName evidence="4">WD repeat-containing protein 54 beta-propeller domain-containing protein</fullName>
    </recommendedName>
</protein>
<organism evidence="5 6">
    <name type="scientific">Aphanomyces astaci</name>
    <name type="common">Crayfish plague agent</name>
    <dbReference type="NCBI Taxonomy" id="112090"/>
    <lineage>
        <taxon>Eukaryota</taxon>
        <taxon>Sar</taxon>
        <taxon>Stramenopiles</taxon>
        <taxon>Oomycota</taxon>
        <taxon>Saprolegniomycetes</taxon>
        <taxon>Saprolegniales</taxon>
        <taxon>Verrucalvaceae</taxon>
        <taxon>Aphanomyces</taxon>
    </lineage>
</organism>
<dbReference type="GO" id="GO:0006364">
    <property type="term" value="P:rRNA processing"/>
    <property type="evidence" value="ECO:0007669"/>
    <property type="project" value="TreeGrafter"/>
</dbReference>
<sequence>MKVFAHLEDVVVINPKASKPCNKITLVEKSVVYQVLVCDFGGEIHLVIATESGCQIWDILGEHLHFSLSLAKELSGDTGPLSFSSSIYNLRGVDFQAHFCRGIAHDDRSVFVGSSASKLFSLTLEPGQSKGQSEFALHTTSTIGVHSEPLHALSTPPDEARASVLVSGDDDGVVAVWSLDSSGSPEIKHKLKPTGFPVTCIQAVSSTWAVAGDVTGKLRLIHLEDGYVAADVGAHSRTLSALAVQDHSHVASVGEDGYVILTYHSESESESRYLHVWKLTERHDRLKISLAHSHRVGDDLLTGVAFAANSLITASYDLNHLKVWKALIVGACAAVVGIVSFLVMSIPTPRVSCDIACSCGHIQGKVLAASTLHCICYCDDCQDLASKLHDKFPNAPSHVNDNGGTHVILLFPSDVRITAGQDKLVQAKLKEHTTTRRVYASCCGTPVFNATTKNLPFLAVHLAAIPDKSVGTAQFHVWTKFARGAVPGGATTLPPTLNLKILFRLLLNRTKKLPHPVDVRQPAAVL</sequence>
<dbReference type="EMBL" id="QUTA01012852">
    <property type="protein sequence ID" value="RHX97218.1"/>
    <property type="molecule type" value="Genomic_DNA"/>
</dbReference>
<evidence type="ECO:0000256" key="2">
    <source>
        <dbReference type="ARBA" id="ARBA00022737"/>
    </source>
</evidence>
<evidence type="ECO:0000313" key="5">
    <source>
        <dbReference type="EMBL" id="RHX97218.1"/>
    </source>
</evidence>
<dbReference type="PROSITE" id="PS50082">
    <property type="entry name" value="WD_REPEATS_2"/>
    <property type="match status" value="1"/>
</dbReference>
<dbReference type="SMART" id="SM00320">
    <property type="entry name" value="WD40"/>
    <property type="match status" value="5"/>
</dbReference>
<dbReference type="Pfam" id="PF21031">
    <property type="entry name" value="WDR54"/>
    <property type="match status" value="1"/>
</dbReference>
<dbReference type="InterPro" id="IPR045227">
    <property type="entry name" value="WDR18/Ipi3/RID3"/>
</dbReference>
<keyword evidence="2" id="KW-0677">Repeat</keyword>
<dbReference type="PANTHER" id="PTHR18763">
    <property type="entry name" value="WD-REPEAT PROTEIN 18"/>
    <property type="match status" value="1"/>
</dbReference>
<dbReference type="InterPro" id="IPR011057">
    <property type="entry name" value="Mss4-like_sf"/>
</dbReference>